<evidence type="ECO:0008006" key="2">
    <source>
        <dbReference type="Google" id="ProtNLM"/>
    </source>
</evidence>
<protein>
    <recommendedName>
        <fullName evidence="2">Glycosyl hydrolase family 98 putative carbohydrate-binding module domain-containing protein</fullName>
    </recommendedName>
</protein>
<organism evidence="1">
    <name type="scientific">marine sediment metagenome</name>
    <dbReference type="NCBI Taxonomy" id="412755"/>
    <lineage>
        <taxon>unclassified sequences</taxon>
        <taxon>metagenomes</taxon>
        <taxon>ecological metagenomes</taxon>
    </lineage>
</organism>
<accession>X1JD77</accession>
<feature type="non-terminal residue" evidence="1">
    <location>
        <position position="1"/>
    </location>
</feature>
<name>X1JD77_9ZZZZ</name>
<evidence type="ECO:0000313" key="1">
    <source>
        <dbReference type="EMBL" id="GAH76309.1"/>
    </source>
</evidence>
<comment type="caution">
    <text evidence="1">The sequence shown here is derived from an EMBL/GenBank/DDBJ whole genome shotgun (WGS) entry which is preliminary data.</text>
</comment>
<dbReference type="AlphaFoldDB" id="X1JD77"/>
<sequence length="93" mass="10350">RPEFALYRNQKIGFSAGVYGYNGAFCFFQVEVDGTGGWMQRDGVNLLSTHETKTVSGWIPADATTIKIAVHTGTGPIAGPVFNWWDWIRMHCP</sequence>
<proteinExistence type="predicted"/>
<reference evidence="1" key="1">
    <citation type="journal article" date="2014" name="Front. Microbiol.">
        <title>High frequency of phylogenetically diverse reductive dehalogenase-homologous genes in deep subseafloor sedimentary metagenomes.</title>
        <authorList>
            <person name="Kawai M."/>
            <person name="Futagami T."/>
            <person name="Toyoda A."/>
            <person name="Takaki Y."/>
            <person name="Nishi S."/>
            <person name="Hori S."/>
            <person name="Arai W."/>
            <person name="Tsubouchi T."/>
            <person name="Morono Y."/>
            <person name="Uchiyama I."/>
            <person name="Ito T."/>
            <person name="Fujiyama A."/>
            <person name="Inagaki F."/>
            <person name="Takami H."/>
        </authorList>
    </citation>
    <scope>NUCLEOTIDE SEQUENCE</scope>
    <source>
        <strain evidence="1">Expedition CK06-06</strain>
    </source>
</reference>
<gene>
    <name evidence="1" type="ORF">S03H2_67299</name>
</gene>
<dbReference type="EMBL" id="BARU01044035">
    <property type="protein sequence ID" value="GAH76309.1"/>
    <property type="molecule type" value="Genomic_DNA"/>
</dbReference>